<evidence type="ECO:0000313" key="2">
    <source>
        <dbReference type="Proteomes" id="UP000198420"/>
    </source>
</evidence>
<dbReference type="Proteomes" id="UP000198420">
    <property type="component" value="Unassembled WGS sequence"/>
</dbReference>
<organism evidence="1 2">
    <name type="scientific">Actinomadura mexicana</name>
    <dbReference type="NCBI Taxonomy" id="134959"/>
    <lineage>
        <taxon>Bacteria</taxon>
        <taxon>Bacillati</taxon>
        <taxon>Actinomycetota</taxon>
        <taxon>Actinomycetes</taxon>
        <taxon>Streptosporangiales</taxon>
        <taxon>Thermomonosporaceae</taxon>
        <taxon>Actinomadura</taxon>
    </lineage>
</organism>
<reference evidence="2" key="1">
    <citation type="submission" date="2017-06" db="EMBL/GenBank/DDBJ databases">
        <authorList>
            <person name="Varghese N."/>
            <person name="Submissions S."/>
        </authorList>
    </citation>
    <scope>NUCLEOTIDE SEQUENCE [LARGE SCALE GENOMIC DNA]</scope>
    <source>
        <strain evidence="2">DSM 44485</strain>
    </source>
</reference>
<evidence type="ECO:0000313" key="1">
    <source>
        <dbReference type="EMBL" id="SNS08401.1"/>
    </source>
</evidence>
<name>A0A239BLX6_9ACTN</name>
<protein>
    <recommendedName>
        <fullName evidence="3">Quinol monooxygenase YgiN</fullName>
    </recommendedName>
</protein>
<sequence length="98" mass="11391">MGFVQIIDYRTDRQDELEGLFDEWARASEGTRTATHELHTKDRQDASHYVDIVEFPSYEEAMHNSDLPETRRIAGEMEALCTDGPRFLNLEVMRDEAL</sequence>
<dbReference type="AlphaFoldDB" id="A0A239BLX6"/>
<proteinExistence type="predicted"/>
<dbReference type="RefSeq" id="WP_089314468.1">
    <property type="nucleotide sequence ID" value="NZ_FZNP01000010.1"/>
</dbReference>
<dbReference type="OrthoDB" id="9182871at2"/>
<evidence type="ECO:0008006" key="3">
    <source>
        <dbReference type="Google" id="ProtNLM"/>
    </source>
</evidence>
<dbReference type="EMBL" id="FZNP01000010">
    <property type="protein sequence ID" value="SNS08401.1"/>
    <property type="molecule type" value="Genomic_DNA"/>
</dbReference>
<keyword evidence="2" id="KW-1185">Reference proteome</keyword>
<accession>A0A239BLX6</accession>
<gene>
    <name evidence="1" type="ORF">SAMN06265355_110293</name>
</gene>